<sequence length="68" mass="8163">MMREDQEVEVLGEEEMSSLEPLLRRGNREKGERERFFMELKSLEVEDVEKIEASNMVQPLLQQYQEVF</sequence>
<dbReference type="AlphaFoldDB" id="A0A2I0W1X5"/>
<organism evidence="1 2">
    <name type="scientific">Dendrobium catenatum</name>
    <dbReference type="NCBI Taxonomy" id="906689"/>
    <lineage>
        <taxon>Eukaryota</taxon>
        <taxon>Viridiplantae</taxon>
        <taxon>Streptophyta</taxon>
        <taxon>Embryophyta</taxon>
        <taxon>Tracheophyta</taxon>
        <taxon>Spermatophyta</taxon>
        <taxon>Magnoliopsida</taxon>
        <taxon>Liliopsida</taxon>
        <taxon>Asparagales</taxon>
        <taxon>Orchidaceae</taxon>
        <taxon>Epidendroideae</taxon>
        <taxon>Malaxideae</taxon>
        <taxon>Dendrobiinae</taxon>
        <taxon>Dendrobium</taxon>
    </lineage>
</organism>
<protein>
    <submittedName>
        <fullName evidence="1">Uncharacterized protein</fullName>
    </submittedName>
</protein>
<name>A0A2I0W1X5_9ASPA</name>
<gene>
    <name evidence="1" type="ORF">MA16_Dca017544</name>
</gene>
<accession>A0A2I0W1X5</accession>
<dbReference type="Proteomes" id="UP000233837">
    <property type="component" value="Unassembled WGS sequence"/>
</dbReference>
<evidence type="ECO:0000313" key="2">
    <source>
        <dbReference type="Proteomes" id="UP000233837"/>
    </source>
</evidence>
<keyword evidence="2" id="KW-1185">Reference proteome</keyword>
<reference evidence="1 2" key="2">
    <citation type="journal article" date="2017" name="Nature">
        <title>The Apostasia genome and the evolution of orchids.</title>
        <authorList>
            <person name="Zhang G.Q."/>
            <person name="Liu K.W."/>
            <person name="Li Z."/>
            <person name="Lohaus R."/>
            <person name="Hsiao Y.Y."/>
            <person name="Niu S.C."/>
            <person name="Wang J.Y."/>
            <person name="Lin Y.C."/>
            <person name="Xu Q."/>
            <person name="Chen L.J."/>
            <person name="Yoshida K."/>
            <person name="Fujiwara S."/>
            <person name="Wang Z.W."/>
            <person name="Zhang Y.Q."/>
            <person name="Mitsuda N."/>
            <person name="Wang M."/>
            <person name="Liu G.H."/>
            <person name="Pecoraro L."/>
            <person name="Huang H.X."/>
            <person name="Xiao X.J."/>
            <person name="Lin M."/>
            <person name="Wu X.Y."/>
            <person name="Wu W.L."/>
            <person name="Chen Y.Y."/>
            <person name="Chang S.B."/>
            <person name="Sakamoto S."/>
            <person name="Ohme-Takagi M."/>
            <person name="Yagi M."/>
            <person name="Zeng S.J."/>
            <person name="Shen C.Y."/>
            <person name="Yeh C.M."/>
            <person name="Luo Y.B."/>
            <person name="Tsai W.C."/>
            <person name="Van de Peer Y."/>
            <person name="Liu Z.J."/>
        </authorList>
    </citation>
    <scope>NUCLEOTIDE SEQUENCE [LARGE SCALE GENOMIC DNA]</scope>
    <source>
        <tissue evidence="1">The whole plant</tissue>
    </source>
</reference>
<proteinExistence type="predicted"/>
<dbReference type="EMBL" id="KZ503017">
    <property type="protein sequence ID" value="PKU69657.1"/>
    <property type="molecule type" value="Genomic_DNA"/>
</dbReference>
<reference evidence="1 2" key="1">
    <citation type="journal article" date="2016" name="Sci. Rep.">
        <title>The Dendrobium catenatum Lindl. genome sequence provides insights into polysaccharide synthase, floral development and adaptive evolution.</title>
        <authorList>
            <person name="Zhang G.Q."/>
            <person name="Xu Q."/>
            <person name="Bian C."/>
            <person name="Tsai W.C."/>
            <person name="Yeh C.M."/>
            <person name="Liu K.W."/>
            <person name="Yoshida K."/>
            <person name="Zhang L.S."/>
            <person name="Chang S.B."/>
            <person name="Chen F."/>
            <person name="Shi Y."/>
            <person name="Su Y.Y."/>
            <person name="Zhang Y.Q."/>
            <person name="Chen L.J."/>
            <person name="Yin Y."/>
            <person name="Lin M."/>
            <person name="Huang H."/>
            <person name="Deng H."/>
            <person name="Wang Z.W."/>
            <person name="Zhu S.L."/>
            <person name="Zhao X."/>
            <person name="Deng C."/>
            <person name="Niu S.C."/>
            <person name="Huang J."/>
            <person name="Wang M."/>
            <person name="Liu G.H."/>
            <person name="Yang H.J."/>
            <person name="Xiao X.J."/>
            <person name="Hsiao Y.Y."/>
            <person name="Wu W.L."/>
            <person name="Chen Y.Y."/>
            <person name="Mitsuda N."/>
            <person name="Ohme-Takagi M."/>
            <person name="Luo Y.B."/>
            <person name="Van de Peer Y."/>
            <person name="Liu Z.J."/>
        </authorList>
    </citation>
    <scope>NUCLEOTIDE SEQUENCE [LARGE SCALE GENOMIC DNA]</scope>
    <source>
        <tissue evidence="1">The whole plant</tissue>
    </source>
</reference>
<evidence type="ECO:0000313" key="1">
    <source>
        <dbReference type="EMBL" id="PKU69657.1"/>
    </source>
</evidence>